<reference evidence="1" key="1">
    <citation type="journal article" date="2014" name="Front. Microbiol.">
        <title>High frequency of phylogenetically diverse reductive dehalogenase-homologous genes in deep subseafloor sedimentary metagenomes.</title>
        <authorList>
            <person name="Kawai M."/>
            <person name="Futagami T."/>
            <person name="Toyoda A."/>
            <person name="Takaki Y."/>
            <person name="Nishi S."/>
            <person name="Hori S."/>
            <person name="Arai W."/>
            <person name="Tsubouchi T."/>
            <person name="Morono Y."/>
            <person name="Uchiyama I."/>
            <person name="Ito T."/>
            <person name="Fujiyama A."/>
            <person name="Inagaki F."/>
            <person name="Takami H."/>
        </authorList>
    </citation>
    <scope>NUCLEOTIDE SEQUENCE</scope>
    <source>
        <strain evidence="1">Expedition CK06-06</strain>
    </source>
</reference>
<accession>X1TV87</accession>
<dbReference type="SUPFAM" id="SSF56281">
    <property type="entry name" value="Metallo-hydrolase/oxidoreductase"/>
    <property type="match status" value="1"/>
</dbReference>
<comment type="caution">
    <text evidence="1">The sequence shown here is derived from an EMBL/GenBank/DDBJ whole genome shotgun (WGS) entry which is preliminary data.</text>
</comment>
<dbReference type="AlphaFoldDB" id="X1TV87"/>
<evidence type="ECO:0000313" key="1">
    <source>
        <dbReference type="EMBL" id="GAJ09159.1"/>
    </source>
</evidence>
<proteinExistence type="predicted"/>
<protein>
    <recommendedName>
        <fullName evidence="2">Metallo-beta-lactamase domain-containing protein</fullName>
    </recommendedName>
</protein>
<dbReference type="Gene3D" id="3.60.15.10">
    <property type="entry name" value="Ribonuclease Z/Hydroxyacylglutathione hydrolase-like"/>
    <property type="match status" value="1"/>
</dbReference>
<organism evidence="1">
    <name type="scientific">marine sediment metagenome</name>
    <dbReference type="NCBI Taxonomy" id="412755"/>
    <lineage>
        <taxon>unclassified sequences</taxon>
        <taxon>metagenomes</taxon>
        <taxon>ecological metagenomes</taxon>
    </lineage>
</organism>
<evidence type="ECO:0008006" key="2">
    <source>
        <dbReference type="Google" id="ProtNLM"/>
    </source>
</evidence>
<feature type="non-terminal residue" evidence="1">
    <location>
        <position position="101"/>
    </location>
</feature>
<name>X1TV87_9ZZZZ</name>
<dbReference type="InterPro" id="IPR036866">
    <property type="entry name" value="RibonucZ/Hydroxyglut_hydro"/>
</dbReference>
<dbReference type="EMBL" id="BARW01026776">
    <property type="protein sequence ID" value="GAJ09159.1"/>
    <property type="molecule type" value="Genomic_DNA"/>
</dbReference>
<sequence>MGPREGNTIRCSHVAAKEEGMNIEVLGGSNEIGGNKIILEHQGTRVLLDFGMSFGQASKYFSEFLQPRKCAALSDFFELGLLPDIDGIYREDYIRHMGKSV</sequence>
<gene>
    <name evidence="1" type="ORF">S12H4_43596</name>
</gene>